<dbReference type="SUPFAM" id="SSF88723">
    <property type="entry name" value="PIN domain-like"/>
    <property type="match status" value="1"/>
</dbReference>
<dbReference type="InterPro" id="IPR029060">
    <property type="entry name" value="PIN-like_dom_sf"/>
</dbReference>
<gene>
    <name evidence="1" type="ORF">ABSL23_16950</name>
</gene>
<name>A0AAU8CJ07_9EURY</name>
<evidence type="ECO:0000313" key="1">
    <source>
        <dbReference type="EMBL" id="XCF18358.1"/>
    </source>
</evidence>
<accession>A0AAU8CJ07</accession>
<dbReference type="Gene3D" id="3.40.50.1010">
    <property type="entry name" value="5'-nuclease"/>
    <property type="match status" value="1"/>
</dbReference>
<reference evidence="1" key="1">
    <citation type="submission" date="2024-06" db="EMBL/GenBank/DDBJ databases">
        <title>Genome Sequence of an extremely halophilic archaeon isolated from Permian era halite, Salado Formation, Carlsbad, New Mexico: Halobacterium sp. strain NMX12-1.</title>
        <authorList>
            <person name="Sotoa L."/>
            <person name="DasSarma P."/>
            <person name="Anton B.P."/>
            <person name="Vincze T."/>
            <person name="Verma I."/>
            <person name="Eralp B."/>
            <person name="Powers D.W."/>
            <person name="Dozier B.L."/>
            <person name="Roberts R.J."/>
            <person name="DasSarma S."/>
        </authorList>
    </citation>
    <scope>NUCLEOTIDE SEQUENCE</scope>
    <source>
        <strain evidence="1">NMX12-1</strain>
        <plasmid evidence="1">pNMX12-1_119</plasmid>
    </source>
</reference>
<dbReference type="EMBL" id="CP159206">
    <property type="protein sequence ID" value="XCF18358.1"/>
    <property type="molecule type" value="Genomic_DNA"/>
</dbReference>
<dbReference type="RefSeq" id="WP_353635630.1">
    <property type="nucleotide sequence ID" value="NZ_CP159206.1"/>
</dbReference>
<proteinExistence type="predicted"/>
<evidence type="ECO:0008006" key="2">
    <source>
        <dbReference type="Google" id="ProtNLM"/>
    </source>
</evidence>
<dbReference type="KEGG" id="hanx:ABSL23_16950"/>
<sequence>MSSEAPPDLTPLQRSIVHASASSPDASSATIASHVDSSASYVIEIQNEYAELIAHLADLSDLSYLPSFAHPYSIILPEPLIDEYQFEVGDVVELTFDVEGREETTFGMVAPFEDSMVGRSSPEMQARVYGSYFSLGDIQDETPEFDQFDCVDENKAELSTSDDFLSYLHSLKRQLDTQIDSGVQMLIGVGILEIVHGERDPSNLISSPYFILEKDRFPRYLANNGPELIDAHKYVGHIDEPDDVYFTYYGEDLQPSQIESLRETILDVKCFKSTWNYSIPGYRAAVGPTTTDPTGEVIRLTEESLHIVEGKERNIQFLEADGTPTTGLTADRIHDAILDANPTFESLVSHTRYSGEADGFPLRRDGDQIFILFDQVTLVLTANGDHLSWVSPTGIDHVETIIEAVNGMIEGQLDVEDSRVQPADVQQPQRIQQDDWTFDTNSLYHDHTDDTPTSILNTIFSHRFFHDSTIHVPWAVLFEMNKHPDAGSATAATNEQGFENMSILSLLDTLDYLEIEVQTPPEEITVDLANGDVADMHVLAYSNQQDATLVTGDESLADLARLSDTPSFNIAQLDGLSSGVDDESSFEDIFELIGSELVTHAEIVAEIDELLDTDTAAPIAESGTTSTRDANSVLESWVSNDEVLPYVRSTDSERCYAHSQSITLVPTKAVIDDLPQYLDSSDDFLTDEFLNPVADDVLSLAHSELPSVTLVVPAEYIVENSVSKSAPGDFSRKLLNISHAENVEYETQPAVRAAASSSLQALLQNNVENGEDALLSWHDYVALCLTTALESAYLLLPDSNGETWKFTELLGVDTVTLSQNS</sequence>
<dbReference type="GeneID" id="91110873"/>
<protein>
    <recommendedName>
        <fullName evidence="2">PIN domain-containing protein</fullName>
    </recommendedName>
</protein>
<dbReference type="AlphaFoldDB" id="A0AAU8CJ07"/>
<organism evidence="1">
    <name type="scientific">Halobacterium sp. NMX12-1</name>
    <dbReference type="NCBI Taxonomy" id="3166650"/>
    <lineage>
        <taxon>Archaea</taxon>
        <taxon>Methanobacteriati</taxon>
        <taxon>Methanobacteriota</taxon>
        <taxon>Stenosarchaea group</taxon>
        <taxon>Halobacteria</taxon>
        <taxon>Halobacteriales</taxon>
        <taxon>Halobacteriaceae</taxon>
        <taxon>Halobacterium</taxon>
    </lineage>
</organism>
<keyword evidence="1" id="KW-0614">Plasmid</keyword>
<geneLocation type="plasmid" evidence="1">
    <name>pNMX12-1_119</name>
</geneLocation>